<protein>
    <submittedName>
        <fullName evidence="1">Uncharacterized protein</fullName>
    </submittedName>
</protein>
<organism evidence="1 2">
    <name type="scientific">Schizosaccharomyces osmophilus</name>
    <dbReference type="NCBI Taxonomy" id="2545709"/>
    <lineage>
        <taxon>Eukaryota</taxon>
        <taxon>Fungi</taxon>
        <taxon>Dikarya</taxon>
        <taxon>Ascomycota</taxon>
        <taxon>Taphrinomycotina</taxon>
        <taxon>Schizosaccharomycetes</taxon>
        <taxon>Schizosaccharomycetales</taxon>
        <taxon>Schizosaccharomycetaceae</taxon>
        <taxon>Schizosaccharomyces</taxon>
    </lineage>
</organism>
<dbReference type="AlphaFoldDB" id="A0AAE9W7Z8"/>
<dbReference type="RefSeq" id="XP_056035657.1">
    <property type="nucleotide sequence ID" value="XM_056179995.1"/>
</dbReference>
<proteinExistence type="predicted"/>
<gene>
    <name evidence="1" type="ORF">SOMG_01202</name>
</gene>
<reference evidence="1 2" key="1">
    <citation type="journal article" date="2023" name="G3 (Bethesda)">
        <title>A high-quality reference genome for the fission yeast Schizosaccharomyces osmophilus.</title>
        <authorList>
            <person name="Jia G.S."/>
            <person name="Zhang W.C."/>
            <person name="Liang Y."/>
            <person name="Liu X.H."/>
            <person name="Rhind N."/>
            <person name="Pidoux A."/>
            <person name="Brysch-Herzberg M."/>
            <person name="Du L.L."/>
        </authorList>
    </citation>
    <scope>NUCLEOTIDE SEQUENCE [LARGE SCALE GENOMIC DNA]</scope>
    <source>
        <strain evidence="1 2">CBS 15793</strain>
    </source>
</reference>
<sequence length="121" mass="13489">MNAQNRKLITAGATEYQGKVRSSCFMDPILENDVRNHFLKESVPIAQEQGPARARPSARSPKSLLKRNFDFVKSLLGRLFPFQKKSKCLNPRSVQISPPTLVSTTSTLALSAMQQPECLNN</sequence>
<evidence type="ECO:0000313" key="1">
    <source>
        <dbReference type="EMBL" id="WBW71414.1"/>
    </source>
</evidence>
<dbReference type="EMBL" id="CP115611">
    <property type="protein sequence ID" value="WBW71414.1"/>
    <property type="molecule type" value="Genomic_DNA"/>
</dbReference>
<dbReference type="KEGG" id="som:SOMG_01202"/>
<keyword evidence="2" id="KW-1185">Reference proteome</keyword>
<name>A0AAE9W7Z8_9SCHI</name>
<dbReference type="Proteomes" id="UP001212411">
    <property type="component" value="Chromosome 1"/>
</dbReference>
<dbReference type="GeneID" id="80874684"/>
<evidence type="ECO:0000313" key="2">
    <source>
        <dbReference type="Proteomes" id="UP001212411"/>
    </source>
</evidence>
<accession>A0AAE9W7Z8</accession>